<evidence type="ECO:0000313" key="2">
    <source>
        <dbReference type="EMBL" id="TDP71782.1"/>
    </source>
</evidence>
<evidence type="ECO:0000313" key="3">
    <source>
        <dbReference type="Proteomes" id="UP000295361"/>
    </source>
</evidence>
<sequence>MVDTATPAAVPALTGLAAIEALLAPHKRSDAPGLIVGIAQNGKTLFRRGYGLANLEHGVANGPHTRMRIASTSKHFTSLAILLLAEDGKLSLDDLARQHLPELPDFGPKGPTLRQLMHHTAGMRSDAELSVLANGLTNQRKGAGMALMAQQSELNFEPGSQFIYSNGGYRLLAMVVEAVSGQSFEAFTTERIFQPLGMLDTEAVASDFEVRSGLAGLYQALPGGGWQHGMYVMNETHGSGSLISTADDMLRWLAHMRSSRKIVGSPASWALMVEPTVLSSGTVIGYGLGLMSEPYRGVQTLHHSGGWIGGSSQMITVPAHELDIIVMVNGAPVQPVLLAMQIIDALLGDQLPEPPEQRLDASRYPALVGQRYHSPATGAVAEFAEVTGRLGVAKLCLGWIGHPPTPLRDGPNGPWLPGQDIAAGPVELDPSGCDGKTAPARITVADGGHPQLMHRLVPEEAPTAADLAPQLVGAYRAPDLRATARIVLKGDVLLLQVQGPDGHVDMLLKPLSTEVLSCTAADPMLAIYGAGWANIERSGGQVIGLRMDNLRTRHIRLFRLLTEETAA</sequence>
<feature type="domain" description="Beta-lactamase-related" evidence="1">
    <location>
        <begin position="28"/>
        <end position="334"/>
    </location>
</feature>
<dbReference type="Proteomes" id="UP000295361">
    <property type="component" value="Unassembled WGS sequence"/>
</dbReference>
<proteinExistence type="predicted"/>
<reference evidence="2 3" key="1">
    <citation type="submission" date="2019-03" db="EMBL/GenBank/DDBJ databases">
        <title>Genomic Encyclopedia of Type Strains, Phase IV (KMG-IV): sequencing the most valuable type-strain genomes for metagenomic binning, comparative biology and taxonomic classification.</title>
        <authorList>
            <person name="Goeker M."/>
        </authorList>
    </citation>
    <scope>NUCLEOTIDE SEQUENCE [LARGE SCALE GENOMIC DNA]</scope>
    <source>
        <strain evidence="2 3">DSM 16998</strain>
    </source>
</reference>
<name>A0A4R6QPB5_9BURK</name>
<dbReference type="Pfam" id="PF00144">
    <property type="entry name" value="Beta-lactamase"/>
    <property type="match status" value="1"/>
</dbReference>
<evidence type="ECO:0000259" key="1">
    <source>
        <dbReference type="Pfam" id="PF00144"/>
    </source>
</evidence>
<dbReference type="InterPro" id="IPR012338">
    <property type="entry name" value="Beta-lactam/transpept-like"/>
</dbReference>
<organism evidence="2 3">
    <name type="scientific">Roseateles toxinivorans</name>
    <dbReference type="NCBI Taxonomy" id="270368"/>
    <lineage>
        <taxon>Bacteria</taxon>
        <taxon>Pseudomonadati</taxon>
        <taxon>Pseudomonadota</taxon>
        <taxon>Betaproteobacteria</taxon>
        <taxon>Burkholderiales</taxon>
        <taxon>Sphaerotilaceae</taxon>
        <taxon>Roseateles</taxon>
    </lineage>
</organism>
<dbReference type="SUPFAM" id="SSF56601">
    <property type="entry name" value="beta-lactamase/transpeptidase-like"/>
    <property type="match status" value="1"/>
</dbReference>
<dbReference type="OrthoDB" id="9799367at2"/>
<gene>
    <name evidence="2" type="ORF">DES47_103768</name>
</gene>
<dbReference type="InterPro" id="IPR001466">
    <property type="entry name" value="Beta-lactam-related"/>
</dbReference>
<comment type="caution">
    <text evidence="2">The sequence shown here is derived from an EMBL/GenBank/DDBJ whole genome shotgun (WGS) entry which is preliminary data.</text>
</comment>
<keyword evidence="3" id="KW-1185">Reference proteome</keyword>
<dbReference type="Gene3D" id="3.40.710.10">
    <property type="entry name" value="DD-peptidase/beta-lactamase superfamily"/>
    <property type="match status" value="1"/>
</dbReference>
<protein>
    <submittedName>
        <fullName evidence="2">CubicO group peptidase (Beta-lactamase class C family)</fullName>
    </submittedName>
</protein>
<accession>A0A4R6QPB5</accession>
<dbReference type="AlphaFoldDB" id="A0A4R6QPB5"/>
<dbReference type="InParanoid" id="A0A4R6QPB5"/>
<dbReference type="EMBL" id="SNXS01000003">
    <property type="protein sequence ID" value="TDP71782.1"/>
    <property type="molecule type" value="Genomic_DNA"/>
</dbReference>
<dbReference type="PANTHER" id="PTHR46825">
    <property type="entry name" value="D-ALANYL-D-ALANINE-CARBOXYPEPTIDASE/ENDOPEPTIDASE AMPH"/>
    <property type="match status" value="1"/>
</dbReference>
<dbReference type="RefSeq" id="WP_133701527.1">
    <property type="nucleotide sequence ID" value="NZ_SNXS01000003.1"/>
</dbReference>
<dbReference type="PANTHER" id="PTHR46825:SF9">
    <property type="entry name" value="BETA-LACTAMASE-RELATED DOMAIN-CONTAINING PROTEIN"/>
    <property type="match status" value="1"/>
</dbReference>
<dbReference type="InterPro" id="IPR050491">
    <property type="entry name" value="AmpC-like"/>
</dbReference>